<comment type="caution">
    <text evidence="7">The sequence shown here is derived from an EMBL/GenBank/DDBJ whole genome shotgun (WGS) entry which is preliminary data.</text>
</comment>
<evidence type="ECO:0000256" key="1">
    <source>
        <dbReference type="ARBA" id="ARBA00004829"/>
    </source>
</evidence>
<dbReference type="InterPro" id="IPR036188">
    <property type="entry name" value="FAD/NAD-bd_sf"/>
</dbReference>
<evidence type="ECO:0000313" key="7">
    <source>
        <dbReference type="EMBL" id="KWT91811.1"/>
    </source>
</evidence>
<evidence type="ECO:0000256" key="5">
    <source>
        <dbReference type="RuleBase" id="RU362075"/>
    </source>
</evidence>
<comment type="pathway">
    <text evidence="1 5">Carotenoid biosynthesis.</text>
</comment>
<organism evidence="7 8">
    <name type="scientific">Candidatus Magnetominusculus xianensis</name>
    <dbReference type="NCBI Taxonomy" id="1748249"/>
    <lineage>
        <taxon>Bacteria</taxon>
        <taxon>Pseudomonadati</taxon>
        <taxon>Nitrospirota</taxon>
        <taxon>Nitrospiria</taxon>
        <taxon>Nitrospirales</taxon>
        <taxon>Nitrospiraceae</taxon>
        <taxon>Candidatus Magnetominusculus</taxon>
    </lineage>
</organism>
<gene>
    <name evidence="7" type="ORF">ASN18_0713</name>
</gene>
<name>A0ABR5SHV1_9BACT</name>
<keyword evidence="8" id="KW-1185">Reference proteome</keyword>
<accession>A0ABR5SHV1</accession>
<dbReference type="NCBIfam" id="TIGR02734">
    <property type="entry name" value="crtI_fam"/>
    <property type="match status" value="1"/>
</dbReference>
<dbReference type="PANTHER" id="PTHR43734">
    <property type="entry name" value="PHYTOENE DESATURASE"/>
    <property type="match status" value="1"/>
</dbReference>
<comment type="similarity">
    <text evidence="2 5">Belongs to the carotenoid/retinoid oxidoreductase family.</text>
</comment>
<protein>
    <submittedName>
        <fullName evidence="7">Phytoene desaturase</fullName>
        <ecNumber evidence="7">1.3.99.26</ecNumber>
    </submittedName>
</protein>
<evidence type="ECO:0000256" key="3">
    <source>
        <dbReference type="ARBA" id="ARBA00022746"/>
    </source>
</evidence>
<evidence type="ECO:0000256" key="2">
    <source>
        <dbReference type="ARBA" id="ARBA00006046"/>
    </source>
</evidence>
<evidence type="ECO:0000256" key="4">
    <source>
        <dbReference type="ARBA" id="ARBA00023002"/>
    </source>
</evidence>
<dbReference type="PRINTS" id="PR00419">
    <property type="entry name" value="ADXRDTASE"/>
</dbReference>
<proteinExistence type="inferred from homology"/>
<evidence type="ECO:0000313" key="8">
    <source>
        <dbReference type="Proteomes" id="UP000060487"/>
    </source>
</evidence>
<dbReference type="Gene3D" id="3.50.50.60">
    <property type="entry name" value="FAD/NAD(P)-binding domain"/>
    <property type="match status" value="2"/>
</dbReference>
<dbReference type="Pfam" id="PF01593">
    <property type="entry name" value="Amino_oxidase"/>
    <property type="match status" value="1"/>
</dbReference>
<dbReference type="InterPro" id="IPR014105">
    <property type="entry name" value="Carotenoid/retinoid_OxRdtase"/>
</dbReference>
<dbReference type="EMBL" id="LNQR01000028">
    <property type="protein sequence ID" value="KWT91811.1"/>
    <property type="molecule type" value="Genomic_DNA"/>
</dbReference>
<dbReference type="PANTHER" id="PTHR43734:SF1">
    <property type="entry name" value="PHYTOENE DESATURASE"/>
    <property type="match status" value="1"/>
</dbReference>
<feature type="domain" description="Amine oxidase" evidence="6">
    <location>
        <begin position="13"/>
        <end position="469"/>
    </location>
</feature>
<evidence type="ECO:0000259" key="6">
    <source>
        <dbReference type="Pfam" id="PF01593"/>
    </source>
</evidence>
<sequence length="504" mass="58203">MKKKITIIGAGPGGLAAAMLLLSKGYEVDIYEKEAAVGGRTGRFFLGDYIFDIGPTFLMLPQYMEEIFRLSGRNLHDYVEITPLDPLYRLKFEDGTEFYPSMDMQKTLSEIKRVFPDQLENYLRFRHDEHYRFNRIERCFKSSYDSVFDFFRPSFLEALPQMDAAGSLRGRLEKYFTEEKMRLAMTFQTKYIGMSPWQAPSAYSLISYIEYQWGIHHVTGGLNRLTLAMAKVIEEFGGRIHTSTMVKGILTRGKKAAGICLENGREIKSDYVIVNADFSYAMSKFLNDRKKYTDADLKKREYSCSTFMLYLGINKQYDIPHHNLIFGEDFKEYMDEITLKRRPSAASLVYIHNPAVTDHTLAPKGKSPIYILVPVPNNKASINWDDLKHDFRRQVLDFISAKTELKDIESSIEQEKIVTPLDWERDFNVYNGAVFNLSHDLNQMFYFRPHNRSEELSNCYITGGGTHPGSGLPNICISSVITSELLIRADSGDRRWRFDNKVYL</sequence>
<dbReference type="InterPro" id="IPR002937">
    <property type="entry name" value="Amino_oxidase"/>
</dbReference>
<dbReference type="Proteomes" id="UP000060487">
    <property type="component" value="Unassembled WGS sequence"/>
</dbReference>
<dbReference type="InterPro" id="IPR008150">
    <property type="entry name" value="Phytoene_DH_bac_CS"/>
</dbReference>
<reference evidence="7 8" key="1">
    <citation type="submission" date="2015-11" db="EMBL/GenBank/DDBJ databases">
        <authorList>
            <person name="Lin W."/>
        </authorList>
    </citation>
    <scope>NUCLEOTIDE SEQUENCE [LARGE SCALE GENOMIC DNA]</scope>
    <source>
        <strain evidence="7 8">HCH-1</strain>
    </source>
</reference>
<keyword evidence="3 5" id="KW-0125">Carotenoid biosynthesis</keyword>
<dbReference type="GO" id="GO:0016491">
    <property type="term" value="F:oxidoreductase activity"/>
    <property type="evidence" value="ECO:0007669"/>
    <property type="project" value="UniProtKB-KW"/>
</dbReference>
<dbReference type="PROSITE" id="PS00982">
    <property type="entry name" value="PHYTOENE_DH"/>
    <property type="match status" value="1"/>
</dbReference>
<dbReference type="EC" id="1.3.99.26" evidence="7"/>
<keyword evidence="4 5" id="KW-0560">Oxidoreductase</keyword>
<dbReference type="RefSeq" id="WP_085051242.1">
    <property type="nucleotide sequence ID" value="NZ_LNQR01000028.1"/>
</dbReference>
<dbReference type="SUPFAM" id="SSF51905">
    <property type="entry name" value="FAD/NAD(P)-binding domain"/>
    <property type="match status" value="1"/>
</dbReference>